<evidence type="ECO:0000313" key="8">
    <source>
        <dbReference type="EMBL" id="GBP33782.1"/>
    </source>
</evidence>
<proteinExistence type="predicted"/>
<feature type="transmembrane region" description="Helical" evidence="7">
    <location>
        <begin position="190"/>
        <end position="212"/>
    </location>
</feature>
<evidence type="ECO:0000256" key="5">
    <source>
        <dbReference type="SAM" id="Coils"/>
    </source>
</evidence>
<feature type="region of interest" description="Disordered" evidence="6">
    <location>
        <begin position="29"/>
        <end position="48"/>
    </location>
</feature>
<name>A0A4C1V691_EUMVA</name>
<dbReference type="PANTHER" id="PTHR48021">
    <property type="match status" value="1"/>
</dbReference>
<evidence type="ECO:0000256" key="7">
    <source>
        <dbReference type="SAM" id="Phobius"/>
    </source>
</evidence>
<feature type="transmembrane region" description="Helical" evidence="7">
    <location>
        <begin position="296"/>
        <end position="319"/>
    </location>
</feature>
<evidence type="ECO:0000256" key="1">
    <source>
        <dbReference type="ARBA" id="ARBA00004370"/>
    </source>
</evidence>
<reference evidence="8 9" key="1">
    <citation type="journal article" date="2019" name="Commun. Biol.">
        <title>The bagworm genome reveals a unique fibroin gene that provides high tensile strength.</title>
        <authorList>
            <person name="Kono N."/>
            <person name="Nakamura H."/>
            <person name="Ohtoshi R."/>
            <person name="Tomita M."/>
            <person name="Numata K."/>
            <person name="Arakawa K."/>
        </authorList>
    </citation>
    <scope>NUCLEOTIDE SEQUENCE [LARGE SCALE GENOMIC DNA]</scope>
</reference>
<evidence type="ECO:0000256" key="6">
    <source>
        <dbReference type="SAM" id="MobiDB-lite"/>
    </source>
</evidence>
<sequence>MKSRIRKLKAPLTGEPVRRDFYRHSEMINTRKNSQSHGSRVADRGRGAGARCLHRARPSASRAHADGSEAKSVLAWLRNVNAEDKDLEEAIRILEKEEEYAKSMQKTTWMSIVRDKTTFKAFRIALNVMLAQETCGYLVMLMYAGSIFEEASQTISLKLSPNKQTIVVGAIQLLGSMLASGIVEKTGRKWLLASTSLITGLAMLCLGGWFLLARAVGLPGWVPVLAMCVSIFADAAGFQPVPYVITSELFSFQQKTVEPSLGQLGCSTSWFARLDHVCCALSDFVQMKAYDPLLKLLGVHWVFISFSMICFLGTIYTVLWVPETKGKSLEEIYSVLNDGRQKEKRKDPENAIEDCRL</sequence>
<dbReference type="EMBL" id="BGZK01000279">
    <property type="protein sequence ID" value="GBP33782.1"/>
    <property type="molecule type" value="Genomic_DNA"/>
</dbReference>
<organism evidence="8 9">
    <name type="scientific">Eumeta variegata</name>
    <name type="common">Bagworm moth</name>
    <name type="synonym">Eumeta japonica</name>
    <dbReference type="NCBI Taxonomy" id="151549"/>
    <lineage>
        <taxon>Eukaryota</taxon>
        <taxon>Metazoa</taxon>
        <taxon>Ecdysozoa</taxon>
        <taxon>Arthropoda</taxon>
        <taxon>Hexapoda</taxon>
        <taxon>Insecta</taxon>
        <taxon>Pterygota</taxon>
        <taxon>Neoptera</taxon>
        <taxon>Endopterygota</taxon>
        <taxon>Lepidoptera</taxon>
        <taxon>Glossata</taxon>
        <taxon>Ditrysia</taxon>
        <taxon>Tineoidea</taxon>
        <taxon>Psychidae</taxon>
        <taxon>Oiketicinae</taxon>
        <taxon>Eumeta</taxon>
    </lineage>
</organism>
<protein>
    <submittedName>
        <fullName evidence="8">Facilitated trehalose transporter Tret1</fullName>
    </submittedName>
</protein>
<keyword evidence="5" id="KW-0175">Coiled coil</keyword>
<dbReference type="GO" id="GO:0016020">
    <property type="term" value="C:membrane"/>
    <property type="evidence" value="ECO:0007669"/>
    <property type="project" value="UniProtKB-SubCell"/>
</dbReference>
<dbReference type="GO" id="GO:0022857">
    <property type="term" value="F:transmembrane transporter activity"/>
    <property type="evidence" value="ECO:0007669"/>
    <property type="project" value="InterPro"/>
</dbReference>
<feature type="coiled-coil region" evidence="5">
    <location>
        <begin position="77"/>
        <end position="107"/>
    </location>
</feature>
<dbReference type="AlphaFoldDB" id="A0A4C1V691"/>
<accession>A0A4C1V691</accession>
<keyword evidence="3 7" id="KW-1133">Transmembrane helix</keyword>
<dbReference type="STRING" id="151549.A0A4C1V691"/>
<dbReference type="InterPro" id="IPR050549">
    <property type="entry name" value="MFS_Trehalose_Transporter"/>
</dbReference>
<feature type="transmembrane region" description="Helical" evidence="7">
    <location>
        <begin position="124"/>
        <end position="145"/>
    </location>
</feature>
<comment type="subcellular location">
    <subcellularLocation>
        <location evidence="1">Membrane</location>
    </subcellularLocation>
</comment>
<evidence type="ECO:0000256" key="3">
    <source>
        <dbReference type="ARBA" id="ARBA00022989"/>
    </source>
</evidence>
<feature type="transmembrane region" description="Helical" evidence="7">
    <location>
        <begin position="165"/>
        <end position="183"/>
    </location>
</feature>
<keyword evidence="2 7" id="KW-0812">Transmembrane</keyword>
<gene>
    <name evidence="8" type="primary">Tret1</name>
    <name evidence="8" type="ORF">EVAR_25383_1</name>
</gene>
<dbReference type="OrthoDB" id="6612291at2759"/>
<evidence type="ECO:0000313" key="9">
    <source>
        <dbReference type="Proteomes" id="UP000299102"/>
    </source>
</evidence>
<evidence type="ECO:0000256" key="4">
    <source>
        <dbReference type="ARBA" id="ARBA00023136"/>
    </source>
</evidence>
<dbReference type="Gene3D" id="1.20.1250.20">
    <property type="entry name" value="MFS general substrate transporter like domains"/>
    <property type="match status" value="1"/>
</dbReference>
<dbReference type="Proteomes" id="UP000299102">
    <property type="component" value="Unassembled WGS sequence"/>
</dbReference>
<evidence type="ECO:0000256" key="2">
    <source>
        <dbReference type="ARBA" id="ARBA00022692"/>
    </source>
</evidence>
<dbReference type="PANTHER" id="PTHR48021:SF1">
    <property type="entry name" value="GH07001P-RELATED"/>
    <property type="match status" value="1"/>
</dbReference>
<dbReference type="InterPro" id="IPR036259">
    <property type="entry name" value="MFS_trans_sf"/>
</dbReference>
<keyword evidence="4 7" id="KW-0472">Membrane</keyword>
<dbReference type="SUPFAM" id="SSF103473">
    <property type="entry name" value="MFS general substrate transporter"/>
    <property type="match status" value="1"/>
</dbReference>
<feature type="compositionally biased region" description="Polar residues" evidence="6">
    <location>
        <begin position="29"/>
        <end position="38"/>
    </location>
</feature>
<keyword evidence="9" id="KW-1185">Reference proteome</keyword>
<dbReference type="Pfam" id="PF00083">
    <property type="entry name" value="Sugar_tr"/>
    <property type="match status" value="1"/>
</dbReference>
<comment type="caution">
    <text evidence="8">The sequence shown here is derived from an EMBL/GenBank/DDBJ whole genome shotgun (WGS) entry which is preliminary data.</text>
</comment>
<dbReference type="InterPro" id="IPR005828">
    <property type="entry name" value="MFS_sugar_transport-like"/>
</dbReference>